<evidence type="ECO:0000256" key="1">
    <source>
        <dbReference type="SAM" id="MobiDB-lite"/>
    </source>
</evidence>
<evidence type="ECO:0000313" key="3">
    <source>
        <dbReference type="Proteomes" id="UP001066276"/>
    </source>
</evidence>
<dbReference type="Proteomes" id="UP001066276">
    <property type="component" value="Chromosome 9"/>
</dbReference>
<comment type="caution">
    <text evidence="2">The sequence shown here is derived from an EMBL/GenBank/DDBJ whole genome shotgun (WGS) entry which is preliminary data.</text>
</comment>
<protein>
    <submittedName>
        <fullName evidence="2">Uncharacterized protein</fullName>
    </submittedName>
</protein>
<reference evidence="2" key="1">
    <citation type="journal article" date="2022" name="bioRxiv">
        <title>Sequencing and chromosome-scale assembly of the giantPleurodeles waltlgenome.</title>
        <authorList>
            <person name="Brown T."/>
            <person name="Elewa A."/>
            <person name="Iarovenko S."/>
            <person name="Subramanian E."/>
            <person name="Araus A.J."/>
            <person name="Petzold A."/>
            <person name="Susuki M."/>
            <person name="Suzuki K.-i.T."/>
            <person name="Hayashi T."/>
            <person name="Toyoda A."/>
            <person name="Oliveira C."/>
            <person name="Osipova E."/>
            <person name="Leigh N.D."/>
            <person name="Simon A."/>
            <person name="Yun M.H."/>
        </authorList>
    </citation>
    <scope>NUCLEOTIDE SEQUENCE</scope>
    <source>
        <strain evidence="2">20211129_DDA</strain>
        <tissue evidence="2">Liver</tissue>
    </source>
</reference>
<organism evidence="2 3">
    <name type="scientific">Pleurodeles waltl</name>
    <name type="common">Iberian ribbed newt</name>
    <dbReference type="NCBI Taxonomy" id="8319"/>
    <lineage>
        <taxon>Eukaryota</taxon>
        <taxon>Metazoa</taxon>
        <taxon>Chordata</taxon>
        <taxon>Craniata</taxon>
        <taxon>Vertebrata</taxon>
        <taxon>Euteleostomi</taxon>
        <taxon>Amphibia</taxon>
        <taxon>Batrachia</taxon>
        <taxon>Caudata</taxon>
        <taxon>Salamandroidea</taxon>
        <taxon>Salamandridae</taxon>
        <taxon>Pleurodelinae</taxon>
        <taxon>Pleurodeles</taxon>
    </lineage>
</organism>
<feature type="compositionally biased region" description="Basic and acidic residues" evidence="1">
    <location>
        <begin position="14"/>
        <end position="25"/>
    </location>
</feature>
<evidence type="ECO:0000313" key="2">
    <source>
        <dbReference type="EMBL" id="KAJ1110447.1"/>
    </source>
</evidence>
<feature type="region of interest" description="Disordered" evidence="1">
    <location>
        <begin position="1"/>
        <end position="78"/>
    </location>
</feature>
<accession>A0AAV7N7C9</accession>
<dbReference type="AlphaFoldDB" id="A0AAV7N7C9"/>
<feature type="region of interest" description="Disordered" evidence="1">
    <location>
        <begin position="142"/>
        <end position="163"/>
    </location>
</feature>
<proteinExistence type="predicted"/>
<sequence length="163" mass="17203">MAGGAREAPVPRASRLEEEGERPRSTDAALSLPAGRPGLRRTRGGSRSQGRGGAVGTRQAAEVVRYSPPPASRGGGEAQSLAWGCQLTEAAAQSAAVGLGAIFLGPRVCRGAIVYSPRSTHWPLVSRRWSSALDIHQWFGGLSAPPRHRRPRPAARRPAELSS</sequence>
<feature type="compositionally biased region" description="Basic residues" evidence="1">
    <location>
        <begin position="146"/>
        <end position="155"/>
    </location>
</feature>
<name>A0AAV7N7C9_PLEWA</name>
<gene>
    <name evidence="2" type="ORF">NDU88_007798</name>
</gene>
<dbReference type="EMBL" id="JANPWB010000013">
    <property type="protein sequence ID" value="KAJ1110447.1"/>
    <property type="molecule type" value="Genomic_DNA"/>
</dbReference>
<keyword evidence="3" id="KW-1185">Reference proteome</keyword>